<dbReference type="InterPro" id="IPR011067">
    <property type="entry name" value="Plasmid_toxin/cell-grow_inhib"/>
</dbReference>
<dbReference type="GO" id="GO:0016075">
    <property type="term" value="P:rRNA catabolic process"/>
    <property type="evidence" value="ECO:0007669"/>
    <property type="project" value="TreeGrafter"/>
</dbReference>
<dbReference type="Gene3D" id="2.30.30.110">
    <property type="match status" value="1"/>
</dbReference>
<comment type="similarity">
    <text evidence="1">Belongs to the PemK/MazF family.</text>
</comment>
<dbReference type="EMBL" id="CAJRAF010000004">
    <property type="protein sequence ID" value="CAG5018490.1"/>
    <property type="molecule type" value="Genomic_DNA"/>
</dbReference>
<comment type="function">
    <text evidence="1">Toxic component of a type II toxin-antitoxin (TA) system.</text>
</comment>
<dbReference type="AlphaFoldDB" id="A0A916JJX0"/>
<sequence length="121" mass="13431">MNAMTIRRWSIYRANLDPVIGSEQGKSRPVLVISEDAINDLLNIVNVIPITTRKPGRRVFPNEVLIPANNFGLASESIILCHQIRTLDKQRLSSLYGAVTDSGKQVEVLDALCFQLGIDRA</sequence>
<dbReference type="SUPFAM" id="SSF50118">
    <property type="entry name" value="Cell growth inhibitor/plasmid maintenance toxic component"/>
    <property type="match status" value="1"/>
</dbReference>
<dbReference type="GO" id="GO:0004521">
    <property type="term" value="F:RNA endonuclease activity"/>
    <property type="evidence" value="ECO:0007669"/>
    <property type="project" value="TreeGrafter"/>
</dbReference>
<dbReference type="GO" id="GO:0016787">
    <property type="term" value="F:hydrolase activity"/>
    <property type="evidence" value="ECO:0007669"/>
    <property type="project" value="UniProtKB-KW"/>
</dbReference>
<dbReference type="GO" id="GO:0006402">
    <property type="term" value="P:mRNA catabolic process"/>
    <property type="evidence" value="ECO:0007669"/>
    <property type="project" value="TreeGrafter"/>
</dbReference>
<evidence type="ECO:0000256" key="1">
    <source>
        <dbReference type="PIRNR" id="PIRNR033490"/>
    </source>
</evidence>
<dbReference type="PIRSF" id="PIRSF033490">
    <property type="entry name" value="MazF"/>
    <property type="match status" value="1"/>
</dbReference>
<evidence type="ECO:0000313" key="2">
    <source>
        <dbReference type="EMBL" id="CAG5018490.1"/>
    </source>
</evidence>
<organism evidence="2 3">
    <name type="scientific">Dyadobacter helix</name>
    <dbReference type="NCBI Taxonomy" id="2822344"/>
    <lineage>
        <taxon>Bacteria</taxon>
        <taxon>Pseudomonadati</taxon>
        <taxon>Bacteroidota</taxon>
        <taxon>Cytophagia</taxon>
        <taxon>Cytophagales</taxon>
        <taxon>Spirosomataceae</taxon>
        <taxon>Dyadobacter</taxon>
    </lineage>
</organism>
<proteinExistence type="inferred from homology"/>
<accession>A0A916JJX0</accession>
<name>A0A916JJX0_9BACT</name>
<keyword evidence="1" id="KW-0255">Endonuclease</keyword>
<dbReference type="EC" id="3.1.-.-" evidence="1"/>
<evidence type="ECO:0000313" key="3">
    <source>
        <dbReference type="Proteomes" id="UP000680038"/>
    </source>
</evidence>
<dbReference type="InterPro" id="IPR003477">
    <property type="entry name" value="PemK-like"/>
</dbReference>
<dbReference type="PANTHER" id="PTHR33988">
    <property type="entry name" value="ENDORIBONUCLEASE MAZF-RELATED"/>
    <property type="match status" value="1"/>
</dbReference>
<protein>
    <recommendedName>
        <fullName evidence="1">mRNA interferase</fullName>
        <ecNumber evidence="1">3.1.-.-</ecNumber>
    </recommendedName>
</protein>
<reference evidence="2" key="1">
    <citation type="submission" date="2021-04" db="EMBL/GenBank/DDBJ databases">
        <authorList>
            <person name="Rodrigo-Torres L."/>
            <person name="Arahal R. D."/>
            <person name="Lucena T."/>
        </authorList>
    </citation>
    <scope>NUCLEOTIDE SEQUENCE</scope>
    <source>
        <strain evidence="2">CECT 9275</strain>
    </source>
</reference>
<dbReference type="GO" id="GO:0003677">
    <property type="term" value="F:DNA binding"/>
    <property type="evidence" value="ECO:0007669"/>
    <property type="project" value="InterPro"/>
</dbReference>
<keyword evidence="1 2" id="KW-0378">Hydrolase</keyword>
<dbReference type="PANTHER" id="PTHR33988:SF2">
    <property type="entry name" value="ENDORIBONUCLEASE MAZF"/>
    <property type="match status" value="1"/>
</dbReference>
<keyword evidence="3" id="KW-1185">Reference proteome</keyword>
<comment type="caution">
    <text evidence="2">The sequence shown here is derived from an EMBL/GenBank/DDBJ whole genome shotgun (WGS) entry which is preliminary data.</text>
</comment>
<keyword evidence="1" id="KW-0540">Nuclease</keyword>
<dbReference type="Proteomes" id="UP000680038">
    <property type="component" value="Unassembled WGS sequence"/>
</dbReference>
<dbReference type="Pfam" id="PF02452">
    <property type="entry name" value="PemK_toxin"/>
    <property type="match status" value="1"/>
</dbReference>
<gene>
    <name evidence="2" type="primary">mazF_2</name>
    <name evidence="2" type="ORF">DYBT9275_06012</name>
</gene>